<reference evidence="1" key="1">
    <citation type="submission" date="2020-08" db="EMBL/GenBank/DDBJ databases">
        <title>Multicomponent nature underlies the extraordinary mechanical properties of spider dragline silk.</title>
        <authorList>
            <person name="Kono N."/>
            <person name="Nakamura H."/>
            <person name="Mori M."/>
            <person name="Yoshida Y."/>
            <person name="Ohtoshi R."/>
            <person name="Malay A.D."/>
            <person name="Moran D.A.P."/>
            <person name="Tomita M."/>
            <person name="Numata K."/>
            <person name="Arakawa K."/>
        </authorList>
    </citation>
    <scope>NUCLEOTIDE SEQUENCE</scope>
</reference>
<dbReference type="AlphaFoldDB" id="A0A8X6IEB5"/>
<organism evidence="1 2">
    <name type="scientific">Trichonephila inaurata madagascariensis</name>
    <dbReference type="NCBI Taxonomy" id="2747483"/>
    <lineage>
        <taxon>Eukaryota</taxon>
        <taxon>Metazoa</taxon>
        <taxon>Ecdysozoa</taxon>
        <taxon>Arthropoda</taxon>
        <taxon>Chelicerata</taxon>
        <taxon>Arachnida</taxon>
        <taxon>Araneae</taxon>
        <taxon>Araneomorphae</taxon>
        <taxon>Entelegynae</taxon>
        <taxon>Araneoidea</taxon>
        <taxon>Nephilidae</taxon>
        <taxon>Trichonephila</taxon>
        <taxon>Trichonephila inaurata</taxon>
    </lineage>
</organism>
<protein>
    <submittedName>
        <fullName evidence="1">Uncharacterized protein</fullName>
    </submittedName>
</protein>
<comment type="caution">
    <text evidence="1">The sequence shown here is derived from an EMBL/GenBank/DDBJ whole genome shotgun (WGS) entry which is preliminary data.</text>
</comment>
<evidence type="ECO:0000313" key="1">
    <source>
        <dbReference type="EMBL" id="GFS41729.1"/>
    </source>
</evidence>
<sequence length="100" mass="11594">MGYSGQCPTFLPLQITHCTPQRIELVRERRHWILDMFENGSWTNESRCKLVKTDNKVQVWHKNYGAMDFSIQQGIFQADGGDILVRNYYVRPLVGGGYRG</sequence>
<proteinExistence type="predicted"/>
<keyword evidence="2" id="KW-1185">Reference proteome</keyword>
<accession>A0A8X6IEB5</accession>
<evidence type="ECO:0000313" key="2">
    <source>
        <dbReference type="Proteomes" id="UP000886998"/>
    </source>
</evidence>
<name>A0A8X6IEB5_9ARAC</name>
<dbReference type="Proteomes" id="UP000886998">
    <property type="component" value="Unassembled WGS sequence"/>
</dbReference>
<gene>
    <name evidence="1" type="ORF">TNIN_471831</name>
</gene>
<dbReference type="EMBL" id="BMAV01025480">
    <property type="protein sequence ID" value="GFS41729.1"/>
    <property type="molecule type" value="Genomic_DNA"/>
</dbReference>